<dbReference type="Proteomes" id="UP001470230">
    <property type="component" value="Unassembled WGS sequence"/>
</dbReference>
<keyword evidence="1" id="KW-0175">Coiled coil</keyword>
<accession>A0ABR2GZJ6</accession>
<dbReference type="InterPro" id="IPR046347">
    <property type="entry name" value="bZIP_sf"/>
</dbReference>
<evidence type="ECO:0000256" key="1">
    <source>
        <dbReference type="SAM" id="Coils"/>
    </source>
</evidence>
<proteinExistence type="predicted"/>
<feature type="coiled-coil region" evidence="1">
    <location>
        <begin position="115"/>
        <end position="146"/>
    </location>
</feature>
<dbReference type="EMBL" id="JAPFFF010000052">
    <property type="protein sequence ID" value="KAK8839364.1"/>
    <property type="molecule type" value="Genomic_DNA"/>
</dbReference>
<reference evidence="2 3" key="1">
    <citation type="submission" date="2024-04" db="EMBL/GenBank/DDBJ databases">
        <title>Tritrichomonas musculus Genome.</title>
        <authorList>
            <person name="Alves-Ferreira E."/>
            <person name="Grigg M."/>
            <person name="Lorenzi H."/>
            <person name="Galac M."/>
        </authorList>
    </citation>
    <scope>NUCLEOTIDE SEQUENCE [LARGE SCALE GENOMIC DNA]</scope>
    <source>
        <strain evidence="2 3">EAF2021</strain>
    </source>
</reference>
<name>A0ABR2GZJ6_9EUKA</name>
<organism evidence="2 3">
    <name type="scientific">Tritrichomonas musculus</name>
    <dbReference type="NCBI Taxonomy" id="1915356"/>
    <lineage>
        <taxon>Eukaryota</taxon>
        <taxon>Metamonada</taxon>
        <taxon>Parabasalia</taxon>
        <taxon>Tritrichomonadida</taxon>
        <taxon>Tritrichomonadidae</taxon>
        <taxon>Tritrichomonas</taxon>
    </lineage>
</organism>
<dbReference type="SUPFAM" id="SSF57959">
    <property type="entry name" value="Leucine zipper domain"/>
    <property type="match status" value="1"/>
</dbReference>
<evidence type="ECO:0000313" key="3">
    <source>
        <dbReference type="Proteomes" id="UP001470230"/>
    </source>
</evidence>
<dbReference type="Gene3D" id="1.20.5.170">
    <property type="match status" value="1"/>
</dbReference>
<comment type="caution">
    <text evidence="2">The sequence shown here is derived from an EMBL/GenBank/DDBJ whole genome shotgun (WGS) entry which is preliminary data.</text>
</comment>
<sequence>MNTIPHKLQFFNQSQLLLNQEKAHIIQSKNLPIKKKCLVSLPNTIDPFSSTSINRQNIEFFQNQNLLLNYQPIPVDNSIKRKSNQSDKANKPAQHQLHFKTTDRDLIKEKNRIAIKKWRNKRDNYIRELEKDNDILKKRALSLSNHFNELLEKNQSLNSEIQNFQSFMMNMFNVMPKKHNNI</sequence>
<gene>
    <name evidence="2" type="ORF">M9Y10_032300</name>
</gene>
<protein>
    <recommendedName>
        <fullName evidence="4">BZIP domain-containing protein</fullName>
    </recommendedName>
</protein>
<keyword evidence="3" id="KW-1185">Reference proteome</keyword>
<evidence type="ECO:0008006" key="4">
    <source>
        <dbReference type="Google" id="ProtNLM"/>
    </source>
</evidence>
<evidence type="ECO:0000313" key="2">
    <source>
        <dbReference type="EMBL" id="KAK8839364.1"/>
    </source>
</evidence>